<organism evidence="2 3">
    <name type="scientific">Hymenobacter nivis</name>
    <dbReference type="NCBI Taxonomy" id="1850093"/>
    <lineage>
        <taxon>Bacteria</taxon>
        <taxon>Pseudomonadati</taxon>
        <taxon>Bacteroidota</taxon>
        <taxon>Cytophagia</taxon>
        <taxon>Cytophagales</taxon>
        <taxon>Hymenobacteraceae</taxon>
        <taxon>Hymenobacter</taxon>
    </lineage>
</organism>
<dbReference type="SUPFAM" id="SSF56281">
    <property type="entry name" value="Metallo-hydrolase/oxidoreductase"/>
    <property type="match status" value="1"/>
</dbReference>
<evidence type="ECO:0000313" key="3">
    <source>
        <dbReference type="Proteomes" id="UP000245999"/>
    </source>
</evidence>
<evidence type="ECO:0000313" key="2">
    <source>
        <dbReference type="EMBL" id="AWM35547.1"/>
    </source>
</evidence>
<dbReference type="EMBL" id="CP029145">
    <property type="protein sequence ID" value="AWM35547.1"/>
    <property type="molecule type" value="Genomic_DNA"/>
</dbReference>
<dbReference type="InterPro" id="IPR036866">
    <property type="entry name" value="RibonucZ/Hydroxyglut_hydro"/>
</dbReference>
<proteinExistence type="predicted"/>
<dbReference type="GO" id="GO:0070290">
    <property type="term" value="F:N-acylphosphatidylethanolamine-specific phospholipase D activity"/>
    <property type="evidence" value="ECO:0007669"/>
    <property type="project" value="InterPro"/>
</dbReference>
<dbReference type="Pfam" id="PF12706">
    <property type="entry name" value="Lactamase_B_2"/>
    <property type="match status" value="1"/>
</dbReference>
<dbReference type="KEGG" id="hnv:DDQ68_21195"/>
<dbReference type="InterPro" id="IPR001279">
    <property type="entry name" value="Metallo-B-lactamas"/>
</dbReference>
<dbReference type="Gene3D" id="3.60.15.10">
    <property type="entry name" value="Ribonuclease Z/Hydroxyacylglutathione hydrolase-like"/>
    <property type="match status" value="1"/>
</dbReference>
<feature type="domain" description="Metallo-beta-lactamase" evidence="1">
    <location>
        <begin position="97"/>
        <end position="293"/>
    </location>
</feature>
<dbReference type="GO" id="GO:0008270">
    <property type="term" value="F:zinc ion binding"/>
    <property type="evidence" value="ECO:0007669"/>
    <property type="project" value="InterPro"/>
</dbReference>
<dbReference type="PIRSF" id="PIRSF038896">
    <property type="entry name" value="NAPE-PLD"/>
    <property type="match status" value="1"/>
</dbReference>
<dbReference type="InterPro" id="IPR024884">
    <property type="entry name" value="NAPE-PLD"/>
</dbReference>
<dbReference type="PANTHER" id="PTHR15032">
    <property type="entry name" value="N-ACYL-PHOSPHATIDYLETHANOLAMINE-HYDROLYZING PHOSPHOLIPASE D"/>
    <property type="match status" value="1"/>
</dbReference>
<dbReference type="OrthoDB" id="9805728at2"/>
<keyword evidence="3" id="KW-1185">Reference proteome</keyword>
<gene>
    <name evidence="2" type="ORF">DDQ68_21195</name>
</gene>
<reference evidence="3" key="1">
    <citation type="submission" date="2018-04" db="EMBL/GenBank/DDBJ databases">
        <title>Complete genome of Antarctic heterotrophic bacterium Hymenobacter nivis.</title>
        <authorList>
            <person name="Terashima M."/>
        </authorList>
    </citation>
    <scope>NUCLEOTIDE SEQUENCE [LARGE SCALE GENOMIC DNA]</scope>
    <source>
        <strain evidence="3">NBRC 111535</strain>
    </source>
</reference>
<name>A0A2Z3GV66_9BACT</name>
<accession>A0A2Z3GV66</accession>
<protein>
    <recommendedName>
        <fullName evidence="1">Metallo-beta-lactamase domain-containing protein</fullName>
    </recommendedName>
</protein>
<evidence type="ECO:0000259" key="1">
    <source>
        <dbReference type="Pfam" id="PF12706"/>
    </source>
</evidence>
<dbReference type="GO" id="GO:0005737">
    <property type="term" value="C:cytoplasm"/>
    <property type="evidence" value="ECO:0007669"/>
    <property type="project" value="TreeGrafter"/>
</dbReference>
<dbReference type="RefSeq" id="WP_109658559.1">
    <property type="nucleotide sequence ID" value="NZ_CP029145.1"/>
</dbReference>
<dbReference type="Proteomes" id="UP000245999">
    <property type="component" value="Chromosome"/>
</dbReference>
<dbReference type="PANTHER" id="PTHR15032:SF4">
    <property type="entry name" value="N-ACYL-PHOSPHATIDYLETHANOLAMINE-HYDROLYZING PHOSPHOLIPASE D"/>
    <property type="match status" value="1"/>
</dbReference>
<sequence length="338" mass="37492">MASVSYLNNPALPTVRPGYPGNKRIGNQFANGEALYSPTAADVLKWQLATNPQKEEKKRDHWVPRVVDATGTLAGPDDVLLWLGHASFVLRIAGQTLLFDPILFSSVGLRRRHPLPCRPEDLVGIDWLLLSHGHRDHLDEASVKLLACQNPQLRALVPLGMGPLLRGMAPGLPVQEAGWWQQYDVGPGAPFEVYYLPASHWHRRGLFDVNTVLWGSFLIKVVATDRLIYFAGDTAFGDHFEQIERQFGPLDVVLLPIGAYKPPYMMTKSHVNPHEAAKAANVLRAGHLVPMHYGTFDLSDEPAAEPLRQLTEIAAGGMLRGELHAPAVGEPLRWQDWE</sequence>
<dbReference type="AlphaFoldDB" id="A0A2Z3GV66"/>